<sequence>MDVGEFDGIPIPLPDPVVVTHNGDFTISSAGDEEGDVLYSEDGAVGKIDRSSTLNPDLETSIRYTVAGDSTQGSVKFLCGGAEVVDVETCAPPTGEEGETPAAHFQYTPSEEANGTDQFTFEMQVEGQSDLGTRSGVVDVTVVRVNQAPRAKNVEIHAPMVYSTPPFDVGGGSRVALRAEDKDSTALIGLIDMGALPDGVGLLSKLEEDQDHKLETVTISSKEWGKVDMFNGEGVVYFHARAGIAGSPVVSIPYRVFDGDLYSNDAVIDVNVTCEPGFYSIPYEGELIDITPGLSMHSCRHCPPGTQTAFHDETHCAPCLPGSFSNAGASACTLCPAGQYQPESGASECIACPPRSHSDLGSSSIDECFCTVSNYGKHGECHKCPGHLTWTSCMETGQELPYPLDGHWVTGLADGAAYVRECHPKEACIGLDHESDAPKITMEDVQNHQTCAAGRCKSCSSTWNSFAWIVCLMEDLWQS</sequence>
<gene>
    <name evidence="2" type="ORF">OSTQU699_LOCUS1963</name>
</gene>
<dbReference type="Pfam" id="PF07699">
    <property type="entry name" value="Ephrin_rec_like"/>
    <property type="match status" value="1"/>
</dbReference>
<accession>A0A8S1IPB8</accession>
<dbReference type="AlphaFoldDB" id="A0A8S1IPB8"/>
<dbReference type="PANTHER" id="PTHR46967:SF1">
    <property type="entry name" value="KERATIN-ASSOCIATED PROTEIN 16-1-LIKE"/>
    <property type="match status" value="1"/>
</dbReference>
<keyword evidence="3" id="KW-1185">Reference proteome</keyword>
<evidence type="ECO:0000313" key="3">
    <source>
        <dbReference type="Proteomes" id="UP000708148"/>
    </source>
</evidence>
<evidence type="ECO:0000259" key="1">
    <source>
        <dbReference type="Pfam" id="PF07699"/>
    </source>
</evidence>
<dbReference type="Gene3D" id="2.10.50.10">
    <property type="entry name" value="Tumor Necrosis Factor Receptor, subunit A, domain 2"/>
    <property type="match status" value="1"/>
</dbReference>
<dbReference type="EMBL" id="CAJHUC010000513">
    <property type="protein sequence ID" value="CAD7696602.1"/>
    <property type="molecule type" value="Genomic_DNA"/>
</dbReference>
<dbReference type="Proteomes" id="UP000708148">
    <property type="component" value="Unassembled WGS sequence"/>
</dbReference>
<feature type="domain" description="Tyrosine-protein kinase ephrin type A/B receptor-like" evidence="1">
    <location>
        <begin position="322"/>
        <end position="368"/>
    </location>
</feature>
<protein>
    <recommendedName>
        <fullName evidence="1">Tyrosine-protein kinase ephrin type A/B receptor-like domain-containing protein</fullName>
    </recommendedName>
</protein>
<dbReference type="SMART" id="SM01411">
    <property type="entry name" value="Ephrin_rec_like"/>
    <property type="match status" value="2"/>
</dbReference>
<comment type="caution">
    <text evidence="2">The sequence shown here is derived from an EMBL/GenBank/DDBJ whole genome shotgun (WGS) entry which is preliminary data.</text>
</comment>
<dbReference type="PANTHER" id="PTHR46967">
    <property type="entry name" value="INSULIN-LIKE GROWTH FACTOR BINDING PROTEIN,N-TERMINAL"/>
    <property type="match status" value="1"/>
</dbReference>
<dbReference type="OrthoDB" id="527488at2759"/>
<organism evidence="2 3">
    <name type="scientific">Ostreobium quekettii</name>
    <dbReference type="NCBI Taxonomy" id="121088"/>
    <lineage>
        <taxon>Eukaryota</taxon>
        <taxon>Viridiplantae</taxon>
        <taxon>Chlorophyta</taxon>
        <taxon>core chlorophytes</taxon>
        <taxon>Ulvophyceae</taxon>
        <taxon>TCBD clade</taxon>
        <taxon>Bryopsidales</taxon>
        <taxon>Ostreobineae</taxon>
        <taxon>Ostreobiaceae</taxon>
        <taxon>Ostreobium</taxon>
    </lineage>
</organism>
<reference evidence="2" key="1">
    <citation type="submission" date="2020-12" db="EMBL/GenBank/DDBJ databases">
        <authorList>
            <person name="Iha C."/>
        </authorList>
    </citation>
    <scope>NUCLEOTIDE SEQUENCE</scope>
</reference>
<dbReference type="InterPro" id="IPR011641">
    <property type="entry name" value="Tyr-kin_ephrin_A/B_rcpt-like"/>
</dbReference>
<evidence type="ECO:0000313" key="2">
    <source>
        <dbReference type="EMBL" id="CAD7696602.1"/>
    </source>
</evidence>
<name>A0A8S1IPB8_9CHLO</name>
<proteinExistence type="predicted"/>